<dbReference type="AlphaFoldDB" id="A0A368BQQ8"/>
<dbReference type="Proteomes" id="UP000252147">
    <property type="component" value="Unassembled WGS sequence"/>
</dbReference>
<dbReference type="SUPFAM" id="SSF56300">
    <property type="entry name" value="Metallo-dependent phosphatases"/>
    <property type="match status" value="1"/>
</dbReference>
<dbReference type="EMBL" id="QOPD01000001">
    <property type="protein sequence ID" value="RCL39207.1"/>
    <property type="molecule type" value="Genomic_DNA"/>
</dbReference>
<organism evidence="3 4">
    <name type="scientific">SAR86 cluster bacterium</name>
    <dbReference type="NCBI Taxonomy" id="2030880"/>
    <lineage>
        <taxon>Bacteria</taxon>
        <taxon>Pseudomonadati</taxon>
        <taxon>Pseudomonadota</taxon>
        <taxon>Gammaproteobacteria</taxon>
        <taxon>SAR86 cluster</taxon>
    </lineage>
</organism>
<evidence type="ECO:0000313" key="4">
    <source>
        <dbReference type="Proteomes" id="UP000252147"/>
    </source>
</evidence>
<evidence type="ECO:0000313" key="3">
    <source>
        <dbReference type="EMBL" id="RCL39207.1"/>
    </source>
</evidence>
<feature type="domain" description="Phospholipase D N-terminal" evidence="2">
    <location>
        <begin position="33"/>
        <end position="123"/>
    </location>
</feature>
<accession>A0A368BQQ8</accession>
<evidence type="ECO:0000259" key="1">
    <source>
        <dbReference type="Pfam" id="PF09423"/>
    </source>
</evidence>
<dbReference type="InterPro" id="IPR052900">
    <property type="entry name" value="Phospholipid_Metab_Enz"/>
</dbReference>
<gene>
    <name evidence="3" type="ORF">DBW97_00335</name>
</gene>
<evidence type="ECO:0000259" key="2">
    <source>
        <dbReference type="Pfam" id="PF16655"/>
    </source>
</evidence>
<protein>
    <submittedName>
        <fullName evidence="3">Phosphodiesterase</fullName>
    </submittedName>
</protein>
<feature type="domain" description="PhoD-like phosphatase metallophosphatase" evidence="1">
    <location>
        <begin position="134"/>
        <end position="501"/>
    </location>
</feature>
<proteinExistence type="predicted"/>
<dbReference type="Pfam" id="PF16655">
    <property type="entry name" value="PhoD_N"/>
    <property type="match status" value="1"/>
</dbReference>
<dbReference type="PANTHER" id="PTHR43606">
    <property type="entry name" value="PHOSPHATASE, PUTATIVE (AFU_ORTHOLOGUE AFUA_6G08710)-RELATED"/>
    <property type="match status" value="1"/>
</dbReference>
<dbReference type="InterPro" id="IPR018946">
    <property type="entry name" value="PhoD-like_MPP"/>
</dbReference>
<dbReference type="Pfam" id="PF09423">
    <property type="entry name" value="PhoD"/>
    <property type="match status" value="1"/>
</dbReference>
<dbReference type="Gene3D" id="3.60.21.70">
    <property type="entry name" value="PhoD-like phosphatase"/>
    <property type="match status" value="1"/>
</dbReference>
<dbReference type="InterPro" id="IPR029052">
    <property type="entry name" value="Metallo-depent_PP-like"/>
</dbReference>
<reference evidence="3 4" key="1">
    <citation type="journal article" date="2018" name="Microbiome">
        <title>Fine metagenomic profile of the Mediterranean stratified and mixed water columns revealed by assembly and recruitment.</title>
        <authorList>
            <person name="Haro-Moreno J.M."/>
            <person name="Lopez-Perez M."/>
            <person name="De La Torre J.R."/>
            <person name="Picazo A."/>
            <person name="Camacho A."/>
            <person name="Rodriguez-Valera F."/>
        </authorList>
    </citation>
    <scope>NUCLEOTIDE SEQUENCE [LARGE SCALE GENOMIC DNA]</scope>
    <source>
        <strain evidence="3">MED-G83</strain>
    </source>
</reference>
<dbReference type="InterPro" id="IPR032093">
    <property type="entry name" value="PhoD_N"/>
</dbReference>
<dbReference type="Gene3D" id="2.60.40.380">
    <property type="entry name" value="Purple acid phosphatase-like, N-terminal"/>
    <property type="match status" value="1"/>
</dbReference>
<dbReference type="InterPro" id="IPR038607">
    <property type="entry name" value="PhoD-like_sf"/>
</dbReference>
<comment type="caution">
    <text evidence="3">The sequence shown here is derived from an EMBL/GenBank/DDBJ whole genome shotgun (WGS) entry which is preliminary data.</text>
</comment>
<name>A0A368BQQ8_9GAMM</name>
<sequence length="529" mass="60223">MKRRSFLKLISLSTLFIGLNLLSGVKRKVKFNHGVASGDPTNSNVILWTRLTVNNNEKILTTYEVSDTKGFKNIIASGKRYTDRNKDFTVKVDVLIPRNFRGKQIFYRFKAEGVSSKIGATTTLPQNASHFKVAIFSCSNYPAGFFNAYNAASKDNSINMGIHVGDYLYEYKQGEYATENAVQLNRQPIPNKEITSLDDYRLRHAQYKSDEDLQALHSSIPMACAWDDHEIANDAWREGAENHQINEGSFAIRKRNALKAYFEWMPVREPESQSKNWKRYKVGNLVDIKLLETRLSSRSKQLEIDNYITKEGAFLEEDFYKALRNKKRKLLGNEQLNFVKENIGSNQSWNVYAQQVLLASLKLPAIPSAIIDMLPDYQQYFKTVIKEELPYNLDAWDGYPAEREKFLKLVNAASNKSLFIAGDTHNCWANNIMLDDKFVGAELATPSVSSPGASENFNGMISSKDLENAMTLKNKNLKWTNLADRGYLTINFKPEIATAEFIAVDTISSRNYKTKILKRIEITPGQELT</sequence>
<dbReference type="PANTHER" id="PTHR43606:SF2">
    <property type="entry name" value="ALKALINE PHOSPHATASE FAMILY PROTEIN (AFU_ORTHOLOGUE AFUA_5G03860)"/>
    <property type="match status" value="1"/>
</dbReference>
<dbReference type="CDD" id="cd07389">
    <property type="entry name" value="MPP_PhoD"/>
    <property type="match status" value="1"/>
</dbReference>